<organism evidence="4 5">
    <name type="scientific">Flavimobilis rhizosphaerae</name>
    <dbReference type="NCBI Taxonomy" id="2775421"/>
    <lineage>
        <taxon>Bacteria</taxon>
        <taxon>Bacillati</taxon>
        <taxon>Actinomycetota</taxon>
        <taxon>Actinomycetes</taxon>
        <taxon>Micrococcales</taxon>
        <taxon>Jonesiaceae</taxon>
        <taxon>Flavimobilis</taxon>
    </lineage>
</organism>
<reference evidence="4 5" key="1">
    <citation type="submission" date="2020-09" db="EMBL/GenBank/DDBJ databases">
        <title>Flavimobilis rhizosphaerae sp. nov., isolated from rhizosphere soil of Spartina alterniflora.</title>
        <authorList>
            <person name="Hanqin C."/>
        </authorList>
    </citation>
    <scope>NUCLEOTIDE SEQUENCE [LARGE SCALE GENOMIC DNA]</scope>
    <source>
        <strain evidence="4 5">GY 10621</strain>
    </source>
</reference>
<dbReference type="PANTHER" id="PTHR33393:SF13">
    <property type="entry name" value="PGA BIOSYNTHESIS PROTEIN CAPA"/>
    <property type="match status" value="1"/>
</dbReference>
<feature type="region of interest" description="Disordered" evidence="2">
    <location>
        <begin position="406"/>
        <end position="436"/>
    </location>
</feature>
<comment type="similarity">
    <text evidence="1">Belongs to the CapA family.</text>
</comment>
<comment type="caution">
    <text evidence="4">The sequence shown here is derived from an EMBL/GenBank/DDBJ whole genome shotgun (WGS) entry which is preliminary data.</text>
</comment>
<feature type="compositionally biased region" description="Basic and acidic residues" evidence="2">
    <location>
        <begin position="406"/>
        <end position="421"/>
    </location>
</feature>
<feature type="region of interest" description="Disordered" evidence="2">
    <location>
        <begin position="47"/>
        <end position="80"/>
    </location>
</feature>
<dbReference type="Pfam" id="PF09587">
    <property type="entry name" value="PGA_cap"/>
    <property type="match status" value="1"/>
</dbReference>
<feature type="compositionally biased region" description="Pro residues" evidence="2">
    <location>
        <begin position="59"/>
        <end position="76"/>
    </location>
</feature>
<feature type="domain" description="Capsule synthesis protein CapA" evidence="3">
    <location>
        <begin position="82"/>
        <end position="334"/>
    </location>
</feature>
<sequence>MRHAQNRSAHAAGPRRWAVVAASVAVIVASGTAAAVVFPDLLGGRPDGPSSVPTAPVASPAPQPTTPPAEPTPTPTPDVDLTILAAGDVLPHTPVMRSARTGDGYDFRPLLAGLDSWVQGADLALCHMEVPVAPEGRPVSGYPMFGTTPALVRDLAAQGWDGCSTASNHSVDKGFAGLARTLDVFDAEGLGHVGTARSAEESSQAQRYTLDSQGRTTVVAHLSGTYGTNGMPVDADKPWSVTMLDADTMIAAAKAERERGADVVLVSMHAGNEYVTAPNDEQRAFAAALARSGEVDLLIGHHAHVPQPFEHLDGGPGDSGMWVGYGLGNMISNQDSDCCIAETSNGLLMLANVRHAADGPARVTGVEWVGITVDRLDGHRLHAFADLDGSKAGRLSAGALTAREKHVRDAVDGSAPERREPTVSTATVTVEERSER</sequence>
<dbReference type="Gene3D" id="3.60.21.10">
    <property type="match status" value="1"/>
</dbReference>
<name>A0ABR9DRB8_9MICO</name>
<dbReference type="EMBL" id="JACZDF010000004">
    <property type="protein sequence ID" value="MBD9699660.1"/>
    <property type="molecule type" value="Genomic_DNA"/>
</dbReference>
<dbReference type="InterPro" id="IPR019079">
    <property type="entry name" value="Capsule_synth_CapA"/>
</dbReference>
<dbReference type="Proteomes" id="UP000642107">
    <property type="component" value="Unassembled WGS sequence"/>
</dbReference>
<evidence type="ECO:0000313" key="5">
    <source>
        <dbReference type="Proteomes" id="UP000642107"/>
    </source>
</evidence>
<dbReference type="InterPro" id="IPR052169">
    <property type="entry name" value="CW_Biosynth-Accessory"/>
</dbReference>
<evidence type="ECO:0000313" key="4">
    <source>
        <dbReference type="EMBL" id="MBD9699660.1"/>
    </source>
</evidence>
<evidence type="ECO:0000256" key="2">
    <source>
        <dbReference type="SAM" id="MobiDB-lite"/>
    </source>
</evidence>
<proteinExistence type="inferred from homology"/>
<dbReference type="PANTHER" id="PTHR33393">
    <property type="entry name" value="POLYGLUTAMINE SYNTHESIS ACCESSORY PROTEIN RV0574C-RELATED"/>
    <property type="match status" value="1"/>
</dbReference>
<accession>A0ABR9DRB8</accession>
<gene>
    <name evidence="4" type="ORF">IGS67_09190</name>
</gene>
<evidence type="ECO:0000259" key="3">
    <source>
        <dbReference type="SMART" id="SM00854"/>
    </source>
</evidence>
<dbReference type="CDD" id="cd07381">
    <property type="entry name" value="MPP_CapA"/>
    <property type="match status" value="1"/>
</dbReference>
<keyword evidence="5" id="KW-1185">Reference proteome</keyword>
<dbReference type="SMART" id="SM00854">
    <property type="entry name" value="PGA_cap"/>
    <property type="match status" value="1"/>
</dbReference>
<dbReference type="SUPFAM" id="SSF56300">
    <property type="entry name" value="Metallo-dependent phosphatases"/>
    <property type="match status" value="1"/>
</dbReference>
<evidence type="ECO:0000256" key="1">
    <source>
        <dbReference type="ARBA" id="ARBA00005662"/>
    </source>
</evidence>
<feature type="compositionally biased region" description="Low complexity" evidence="2">
    <location>
        <begin position="49"/>
        <end position="58"/>
    </location>
</feature>
<dbReference type="InterPro" id="IPR029052">
    <property type="entry name" value="Metallo-depent_PP-like"/>
</dbReference>
<protein>
    <submittedName>
        <fullName evidence="4">CapA family protein</fullName>
    </submittedName>
</protein>